<gene>
    <name evidence="1" type="ORF">GCM10022224_082460</name>
</gene>
<evidence type="ECO:0000313" key="2">
    <source>
        <dbReference type="Proteomes" id="UP001500902"/>
    </source>
</evidence>
<name>A0ABP7DE89_9ACTN</name>
<evidence type="ECO:0008006" key="3">
    <source>
        <dbReference type="Google" id="ProtNLM"/>
    </source>
</evidence>
<dbReference type="EMBL" id="BAAAZP010000179">
    <property type="protein sequence ID" value="GAA3704398.1"/>
    <property type="molecule type" value="Genomic_DNA"/>
</dbReference>
<proteinExistence type="predicted"/>
<evidence type="ECO:0000313" key="1">
    <source>
        <dbReference type="EMBL" id="GAA3704398.1"/>
    </source>
</evidence>
<dbReference type="SUPFAM" id="SSF52777">
    <property type="entry name" value="CoA-dependent acyltransferases"/>
    <property type="match status" value="1"/>
</dbReference>
<sequence length="382" mass="40271">MTRLLEPSEVFHAFLDWQTGFEVETRASLTPAAAAAGLARMYAAFPRLAARLARTPEGFVFEPVPVPAIETTTYGARAHAALSAFTVDTARPGTVVVTGRLHHALCDVTGILSMADHLFGLLGIRADAASIPPQAAREWPIAAETVLGGPQPADGIRETRLFYAQAPSAPLKPAQPATLHLPPEQVQTIDDVCAAQSTSLTGVIASAVAPLVAGDGDPVVVGVPVDCRVFIGPERMEPIPPRAIGNCSHGALVPVPRAHGDVLATARAFDADLLDQLEAETPAAPFRDGRRYLPEHNAPAGLVVSNARGAARRFARLADAPRMIVLPESSIPALPMIAVNESPATQAVTVTLIADPADHTPIEARRLIDALARTLNDIVERQ</sequence>
<dbReference type="Proteomes" id="UP001500902">
    <property type="component" value="Unassembled WGS sequence"/>
</dbReference>
<comment type="caution">
    <text evidence="1">The sequence shown here is derived from an EMBL/GenBank/DDBJ whole genome shotgun (WGS) entry which is preliminary data.</text>
</comment>
<keyword evidence="2" id="KW-1185">Reference proteome</keyword>
<dbReference type="Gene3D" id="3.30.559.10">
    <property type="entry name" value="Chloramphenicol acetyltransferase-like domain"/>
    <property type="match status" value="1"/>
</dbReference>
<dbReference type="InterPro" id="IPR023213">
    <property type="entry name" value="CAT-like_dom_sf"/>
</dbReference>
<reference evidence="2" key="1">
    <citation type="journal article" date="2019" name="Int. J. Syst. Evol. Microbiol.">
        <title>The Global Catalogue of Microorganisms (GCM) 10K type strain sequencing project: providing services to taxonomists for standard genome sequencing and annotation.</title>
        <authorList>
            <consortium name="The Broad Institute Genomics Platform"/>
            <consortium name="The Broad Institute Genome Sequencing Center for Infectious Disease"/>
            <person name="Wu L."/>
            <person name="Ma J."/>
        </authorList>
    </citation>
    <scope>NUCLEOTIDE SEQUENCE [LARGE SCALE GENOMIC DNA]</scope>
    <source>
        <strain evidence="2">JCM 16904</strain>
    </source>
</reference>
<protein>
    <recommendedName>
        <fullName evidence="3">Acyltransferase PapA5</fullName>
    </recommendedName>
</protein>
<organism evidence="1 2">
    <name type="scientific">Nonomuraea antimicrobica</name>
    <dbReference type="NCBI Taxonomy" id="561173"/>
    <lineage>
        <taxon>Bacteria</taxon>
        <taxon>Bacillati</taxon>
        <taxon>Actinomycetota</taxon>
        <taxon>Actinomycetes</taxon>
        <taxon>Streptosporangiales</taxon>
        <taxon>Streptosporangiaceae</taxon>
        <taxon>Nonomuraea</taxon>
    </lineage>
</organism>
<accession>A0ABP7DE89</accession>
<dbReference type="RefSeq" id="WP_344891398.1">
    <property type="nucleotide sequence ID" value="NZ_BAAAZP010000179.1"/>
</dbReference>
<dbReference type="Gene3D" id="3.30.559.30">
    <property type="entry name" value="Nonribosomal peptide synthetase, condensation domain"/>
    <property type="match status" value="1"/>
</dbReference>